<feature type="transmembrane region" description="Helical" evidence="7">
    <location>
        <begin position="180"/>
        <end position="199"/>
    </location>
</feature>
<feature type="transmembrane region" description="Helical" evidence="7">
    <location>
        <begin position="293"/>
        <end position="312"/>
    </location>
</feature>
<evidence type="ECO:0000259" key="8">
    <source>
        <dbReference type="PROSITE" id="PS50850"/>
    </source>
</evidence>
<keyword evidence="5 7" id="KW-1133">Transmembrane helix</keyword>
<keyword evidence="10" id="KW-1185">Reference proteome</keyword>
<evidence type="ECO:0000313" key="9">
    <source>
        <dbReference type="EMBL" id="GAA1948290.1"/>
    </source>
</evidence>
<evidence type="ECO:0000256" key="2">
    <source>
        <dbReference type="ARBA" id="ARBA00022448"/>
    </source>
</evidence>
<dbReference type="InterPro" id="IPR036259">
    <property type="entry name" value="MFS_trans_sf"/>
</dbReference>
<feature type="transmembrane region" description="Helical" evidence="7">
    <location>
        <begin position="211"/>
        <end position="227"/>
    </location>
</feature>
<comment type="caution">
    <text evidence="9">The sequence shown here is derived from an EMBL/GenBank/DDBJ whole genome shotgun (WGS) entry which is preliminary data.</text>
</comment>
<feature type="transmembrane region" description="Helical" evidence="7">
    <location>
        <begin position="416"/>
        <end position="437"/>
    </location>
</feature>
<feature type="transmembrane region" description="Helical" evidence="7">
    <location>
        <begin position="319"/>
        <end position="339"/>
    </location>
</feature>
<keyword evidence="4 7" id="KW-0812">Transmembrane</keyword>
<organism evidence="9 10">
    <name type="scientific">Nocardioides panacihumi</name>
    <dbReference type="NCBI Taxonomy" id="400774"/>
    <lineage>
        <taxon>Bacteria</taxon>
        <taxon>Bacillati</taxon>
        <taxon>Actinomycetota</taxon>
        <taxon>Actinomycetes</taxon>
        <taxon>Propionibacteriales</taxon>
        <taxon>Nocardioidaceae</taxon>
        <taxon>Nocardioides</taxon>
    </lineage>
</organism>
<feature type="transmembrane region" description="Helical" evidence="7">
    <location>
        <begin position="60"/>
        <end position="83"/>
    </location>
</feature>
<feature type="domain" description="Major facilitator superfamily (MFS) profile" evidence="8">
    <location>
        <begin position="1"/>
        <end position="442"/>
    </location>
</feature>
<dbReference type="PANTHER" id="PTHR42718">
    <property type="entry name" value="MAJOR FACILITATOR SUPERFAMILY MULTIDRUG TRANSPORTER MFSC"/>
    <property type="match status" value="1"/>
</dbReference>
<evidence type="ECO:0000256" key="5">
    <source>
        <dbReference type="ARBA" id="ARBA00022989"/>
    </source>
</evidence>
<proteinExistence type="predicted"/>
<feature type="transmembrane region" description="Helical" evidence="7">
    <location>
        <begin position="30"/>
        <end position="48"/>
    </location>
</feature>
<evidence type="ECO:0000313" key="10">
    <source>
        <dbReference type="Proteomes" id="UP001500571"/>
    </source>
</evidence>
<dbReference type="EMBL" id="BAAAPB010000001">
    <property type="protein sequence ID" value="GAA1948290.1"/>
    <property type="molecule type" value="Genomic_DNA"/>
</dbReference>
<keyword evidence="6 7" id="KW-0472">Membrane</keyword>
<dbReference type="SUPFAM" id="SSF103473">
    <property type="entry name" value="MFS general substrate transporter"/>
    <property type="match status" value="1"/>
</dbReference>
<sequence length="460" mass="45772">MVVAVNLPQSVVVPVLPAIGASYGADQVTATWLITGFLLSSGVATPLLGRLGDGIGQRRILAGALVVLALGCAGAALAHTIGWAIAMRFVQGVSGGAVPVAFSAVRAAVPPERLTYGVAVLATVGSIAFSLGIVVSGPLLSAAGPGAVFLLPCVVALLAAVGVLLVIPSSTPATAPVGRFGPLPVLLFSGGLVSLLLAISQSGRRGWDSPVVLGLGVAGALLGGLWAQRERLSTAPFIDLRMMRRRGVWTGNLVAVLAGIGLFGCAAGLPLLLRTPSDSGYGVGASVDEVGLLMAPIALAAFVTSLCTGHLYRRFSARALLVAGAVLSAASYVGIAGWHDSRWVIVGWCALQGVGNGLILSTVAGVVVAAVPAHQTGVASGLNTNVRTIGGSFGAAATAAILSAHTRNGATDEHGFVVAFSMMAGAMAVAGVAALLVPGPGAEQDEGRQVADGQLAGEMS</sequence>
<evidence type="ECO:0000256" key="6">
    <source>
        <dbReference type="ARBA" id="ARBA00023136"/>
    </source>
</evidence>
<evidence type="ECO:0000256" key="3">
    <source>
        <dbReference type="ARBA" id="ARBA00022475"/>
    </source>
</evidence>
<dbReference type="Gene3D" id="1.20.1250.20">
    <property type="entry name" value="MFS general substrate transporter like domains"/>
    <property type="match status" value="1"/>
</dbReference>
<feature type="transmembrane region" description="Helical" evidence="7">
    <location>
        <begin position="147"/>
        <end position="168"/>
    </location>
</feature>
<dbReference type="Proteomes" id="UP001500571">
    <property type="component" value="Unassembled WGS sequence"/>
</dbReference>
<reference evidence="9 10" key="1">
    <citation type="journal article" date="2019" name="Int. J. Syst. Evol. Microbiol.">
        <title>The Global Catalogue of Microorganisms (GCM) 10K type strain sequencing project: providing services to taxonomists for standard genome sequencing and annotation.</title>
        <authorList>
            <consortium name="The Broad Institute Genomics Platform"/>
            <consortium name="The Broad Institute Genome Sequencing Center for Infectious Disease"/>
            <person name="Wu L."/>
            <person name="Ma J."/>
        </authorList>
    </citation>
    <scope>NUCLEOTIDE SEQUENCE [LARGE SCALE GENOMIC DNA]</scope>
    <source>
        <strain evidence="9 10">JCM 15309</strain>
    </source>
</reference>
<comment type="subcellular location">
    <subcellularLocation>
        <location evidence="1">Cell membrane</location>
        <topology evidence="1">Multi-pass membrane protein</topology>
    </subcellularLocation>
</comment>
<gene>
    <name evidence="9" type="ORF">GCM10009798_04320</name>
</gene>
<feature type="transmembrane region" description="Helical" evidence="7">
    <location>
        <begin position="248"/>
        <end position="273"/>
    </location>
</feature>
<name>A0ABN2QAE6_9ACTN</name>
<protein>
    <submittedName>
        <fullName evidence="9">MFS transporter</fullName>
    </submittedName>
</protein>
<dbReference type="PROSITE" id="PS50850">
    <property type="entry name" value="MFS"/>
    <property type="match status" value="1"/>
</dbReference>
<dbReference type="PANTHER" id="PTHR42718:SF46">
    <property type="entry name" value="BLR6921 PROTEIN"/>
    <property type="match status" value="1"/>
</dbReference>
<evidence type="ECO:0000256" key="7">
    <source>
        <dbReference type="SAM" id="Phobius"/>
    </source>
</evidence>
<feature type="transmembrane region" description="Helical" evidence="7">
    <location>
        <begin position="345"/>
        <end position="373"/>
    </location>
</feature>
<keyword evidence="2" id="KW-0813">Transport</keyword>
<accession>A0ABN2QAE6</accession>
<dbReference type="InterPro" id="IPR020846">
    <property type="entry name" value="MFS_dom"/>
</dbReference>
<keyword evidence="3" id="KW-1003">Cell membrane</keyword>
<dbReference type="Pfam" id="PF07690">
    <property type="entry name" value="MFS_1"/>
    <property type="match status" value="1"/>
</dbReference>
<feature type="transmembrane region" description="Helical" evidence="7">
    <location>
        <begin position="116"/>
        <end position="135"/>
    </location>
</feature>
<evidence type="ECO:0000256" key="4">
    <source>
        <dbReference type="ARBA" id="ARBA00022692"/>
    </source>
</evidence>
<feature type="transmembrane region" description="Helical" evidence="7">
    <location>
        <begin position="89"/>
        <end position="109"/>
    </location>
</feature>
<evidence type="ECO:0000256" key="1">
    <source>
        <dbReference type="ARBA" id="ARBA00004651"/>
    </source>
</evidence>
<dbReference type="Gene3D" id="1.20.1720.10">
    <property type="entry name" value="Multidrug resistance protein D"/>
    <property type="match status" value="1"/>
</dbReference>
<dbReference type="InterPro" id="IPR011701">
    <property type="entry name" value="MFS"/>
</dbReference>